<evidence type="ECO:0000256" key="8">
    <source>
        <dbReference type="ARBA" id="ARBA00022917"/>
    </source>
</evidence>
<name>A0A1E4SU48_9ASCO</name>
<keyword evidence="6" id="KW-0597">Phosphoprotein</keyword>
<evidence type="ECO:0000313" key="13">
    <source>
        <dbReference type="EMBL" id="ODV83029.1"/>
    </source>
</evidence>
<evidence type="ECO:0000256" key="1">
    <source>
        <dbReference type="ARBA" id="ARBA00004496"/>
    </source>
</evidence>
<proteinExistence type="inferred from homology"/>
<dbReference type="Pfam" id="PF17052">
    <property type="entry name" value="CAF20"/>
    <property type="match status" value="1"/>
</dbReference>
<feature type="region of interest" description="Disordered" evidence="12">
    <location>
        <begin position="41"/>
        <end position="122"/>
    </location>
</feature>
<evidence type="ECO:0000256" key="6">
    <source>
        <dbReference type="ARBA" id="ARBA00022553"/>
    </source>
</evidence>
<evidence type="ECO:0000256" key="3">
    <source>
        <dbReference type="ARBA" id="ARBA00020270"/>
    </source>
</evidence>
<dbReference type="GO" id="GO:0005737">
    <property type="term" value="C:cytoplasm"/>
    <property type="evidence" value="ECO:0007669"/>
    <property type="project" value="UniProtKB-SubCell"/>
</dbReference>
<dbReference type="GO" id="GO:0008190">
    <property type="term" value="F:eukaryotic initiation factor 4E binding"/>
    <property type="evidence" value="ECO:0007669"/>
    <property type="project" value="InterPro"/>
</dbReference>
<keyword evidence="7 11" id="KW-0810">Translation regulation</keyword>
<keyword evidence="8 11" id="KW-0648">Protein biosynthesis</keyword>
<organism evidence="13 14">
    <name type="scientific">[Candida] arabinofermentans NRRL YB-2248</name>
    <dbReference type="NCBI Taxonomy" id="983967"/>
    <lineage>
        <taxon>Eukaryota</taxon>
        <taxon>Fungi</taxon>
        <taxon>Dikarya</taxon>
        <taxon>Ascomycota</taxon>
        <taxon>Saccharomycotina</taxon>
        <taxon>Pichiomycetes</taxon>
        <taxon>Pichiales</taxon>
        <taxon>Pichiaceae</taxon>
        <taxon>Ogataea</taxon>
        <taxon>Ogataea/Candida clade</taxon>
    </lineage>
</organism>
<dbReference type="OrthoDB" id="3995390at2759"/>
<keyword evidence="14" id="KW-1185">Reference proteome</keyword>
<comment type="function">
    <text evidence="10 11">Acts as an inhibitor of cap-dependent translation. Competes with eIF4G1 and EAP1 for binding to eIF4E and interferes with the formation of the eIF4F complex, inhibiting translation and stabilizing mRNA.</text>
</comment>
<protein>
    <recommendedName>
        <fullName evidence="3 11">Cap-associated protein CAF20</fullName>
    </recommendedName>
</protein>
<evidence type="ECO:0000256" key="5">
    <source>
        <dbReference type="ARBA" id="ARBA00022540"/>
    </source>
</evidence>
<evidence type="ECO:0000256" key="9">
    <source>
        <dbReference type="ARBA" id="ARBA00023193"/>
    </source>
</evidence>
<gene>
    <name evidence="13" type="ORF">CANARDRAFT_180471</name>
</gene>
<comment type="subcellular location">
    <subcellularLocation>
        <location evidence="1 11">Cytoplasm</location>
    </subcellularLocation>
</comment>
<evidence type="ECO:0000256" key="7">
    <source>
        <dbReference type="ARBA" id="ARBA00022845"/>
    </source>
</evidence>
<comment type="similarity">
    <text evidence="2 11">Belongs to the CAF20 family.</text>
</comment>
<keyword evidence="9 11" id="KW-0652">Protein synthesis inhibitor</keyword>
<dbReference type="GO" id="GO:0017148">
    <property type="term" value="P:negative regulation of translation"/>
    <property type="evidence" value="ECO:0007669"/>
    <property type="project" value="UniProtKB-UniRule"/>
</dbReference>
<feature type="non-terminal residue" evidence="13">
    <location>
        <position position="146"/>
    </location>
</feature>
<keyword evidence="5 11" id="KW-0396">Initiation factor</keyword>
<sequence length="146" mass="16477">MTKYTEEELLTYKEHARLPSDVDLSQFNELISKVKEILKEQEESGNLRRKSFGTLQQQRPKKNKIRELKQTDDDGWTSFVAPKAPKKLSDVDSEDLSKGKQHTIKVKTSSSKISSGKASNDARDNVTIAQVSKFNAFDALGDDDDD</sequence>
<reference evidence="14" key="1">
    <citation type="submission" date="2016-04" db="EMBL/GenBank/DDBJ databases">
        <title>Comparative genomics of biotechnologically important yeasts.</title>
        <authorList>
            <consortium name="DOE Joint Genome Institute"/>
            <person name="Riley R."/>
            <person name="Haridas S."/>
            <person name="Wolfe K.H."/>
            <person name="Lopes M.R."/>
            <person name="Hittinger C.T."/>
            <person name="Goker M."/>
            <person name="Salamov A."/>
            <person name="Wisecaver J."/>
            <person name="Long T.M."/>
            <person name="Aerts A.L."/>
            <person name="Barry K."/>
            <person name="Choi C."/>
            <person name="Clum A."/>
            <person name="Coughlan A.Y."/>
            <person name="Deshpande S."/>
            <person name="Douglass A.P."/>
            <person name="Hanson S.J."/>
            <person name="Klenk H.-P."/>
            <person name="Labutti K."/>
            <person name="Lapidus A."/>
            <person name="Lindquist E."/>
            <person name="Lipzen A."/>
            <person name="Meier-Kolthoff J.P."/>
            <person name="Ohm R.A."/>
            <person name="Otillar R.P."/>
            <person name="Pangilinan J."/>
            <person name="Peng Y."/>
            <person name="Rokas A."/>
            <person name="Rosa C.A."/>
            <person name="Scheuner C."/>
            <person name="Sibirny A.A."/>
            <person name="Slot J.C."/>
            <person name="Stielow J.B."/>
            <person name="Sun H."/>
            <person name="Kurtzman C.P."/>
            <person name="Blackwell M."/>
            <person name="Grigoriev I.V."/>
            <person name="Jeffries T.W."/>
        </authorList>
    </citation>
    <scope>NUCLEOTIDE SEQUENCE [LARGE SCALE GENOMIC DNA]</scope>
    <source>
        <strain evidence="14">NRRL YB-2248</strain>
    </source>
</reference>
<dbReference type="GO" id="GO:0003743">
    <property type="term" value="F:translation initiation factor activity"/>
    <property type="evidence" value="ECO:0007669"/>
    <property type="project" value="UniProtKB-KW"/>
</dbReference>
<evidence type="ECO:0000256" key="10">
    <source>
        <dbReference type="ARBA" id="ARBA00025387"/>
    </source>
</evidence>
<feature type="compositionally biased region" description="Basic and acidic residues" evidence="12">
    <location>
        <begin position="87"/>
        <end position="98"/>
    </location>
</feature>
<evidence type="ECO:0000313" key="14">
    <source>
        <dbReference type="Proteomes" id="UP000094801"/>
    </source>
</evidence>
<dbReference type="InterPro" id="IPR031456">
    <property type="entry name" value="Caf20"/>
</dbReference>
<dbReference type="EMBL" id="KV453869">
    <property type="protein sequence ID" value="ODV83029.1"/>
    <property type="molecule type" value="Genomic_DNA"/>
</dbReference>
<evidence type="ECO:0000256" key="4">
    <source>
        <dbReference type="ARBA" id="ARBA00022490"/>
    </source>
</evidence>
<feature type="compositionally biased region" description="Low complexity" evidence="12">
    <location>
        <begin position="106"/>
        <end position="119"/>
    </location>
</feature>
<dbReference type="AlphaFoldDB" id="A0A1E4SU48"/>
<evidence type="ECO:0000256" key="2">
    <source>
        <dbReference type="ARBA" id="ARBA00006057"/>
    </source>
</evidence>
<dbReference type="STRING" id="983967.A0A1E4SU48"/>
<keyword evidence="4 11" id="KW-0963">Cytoplasm</keyword>
<accession>A0A1E4SU48</accession>
<dbReference type="Proteomes" id="UP000094801">
    <property type="component" value="Unassembled WGS sequence"/>
</dbReference>
<evidence type="ECO:0000256" key="12">
    <source>
        <dbReference type="SAM" id="MobiDB-lite"/>
    </source>
</evidence>
<evidence type="ECO:0000256" key="11">
    <source>
        <dbReference type="RuleBase" id="RU363005"/>
    </source>
</evidence>